<evidence type="ECO:0000256" key="2">
    <source>
        <dbReference type="SAM" id="SignalP"/>
    </source>
</evidence>
<gene>
    <name evidence="3" type="ORF">FBQ74_10200</name>
</gene>
<evidence type="ECO:0000256" key="1">
    <source>
        <dbReference type="SAM" id="MobiDB-lite"/>
    </source>
</evidence>
<dbReference type="InterPro" id="IPR021241">
    <property type="entry name" value="CsiV"/>
</dbReference>
<keyword evidence="4" id="KW-1185">Reference proteome</keyword>
<evidence type="ECO:0000313" key="3">
    <source>
        <dbReference type="EMBL" id="QCZ93834.1"/>
    </source>
</evidence>
<name>A0A5B7YDY3_9ALTE</name>
<dbReference type="Pfam" id="PF10972">
    <property type="entry name" value="CsiV"/>
    <property type="match status" value="1"/>
</dbReference>
<sequence length="436" mass="49126">MRRALYSFIALSLSILPVAAHAQQDWWFDVEVIIFDRGQALTSLKEQFEYAPDLGKPQARWDLLSALFQPDISRLKQTLPLCGKPASPLWVEAQSLPMITGYRPVYDLDEMLADSQVTTSEDSAAGNNLNSGTALSGTTPGASTVTLSEAARLWLEFHGPAPQTIQIPEVRFCEPDRAWMSWQDNQWTIYQPDNRLPYPDEMPVVPEGRDDFDGTPHVLPGDARELTKLSQQIRQTRGLTRLLHTTWRQPVTFGQEKAASVRLFAGRDYSDAFTEQGLEKTELKILAPADDAKESNTAEQEDFFSALRKRLQNAQPVSFNQMMAAAQSGEEESNNAPPDATLSGAGGPIWQVDGYLKVYLKNINRVPYLHIDSKLFYRQPIPVDANASADTQPEYELVAVPFHQMRRVISKQLHYFDHPLFGMVVKIRRFKTPEGF</sequence>
<dbReference type="KEGG" id="salk:FBQ74_10200"/>
<evidence type="ECO:0008006" key="5">
    <source>
        <dbReference type="Google" id="ProtNLM"/>
    </source>
</evidence>
<dbReference type="AlphaFoldDB" id="A0A5B7YDY3"/>
<feature type="chain" id="PRO_5022871284" description="Peptidoglycan-binding protein CsiV" evidence="2">
    <location>
        <begin position="23"/>
        <end position="436"/>
    </location>
</feature>
<accession>A0A5B7YDY3</accession>
<evidence type="ECO:0000313" key="4">
    <source>
        <dbReference type="Proteomes" id="UP000304912"/>
    </source>
</evidence>
<keyword evidence="2" id="KW-0732">Signal</keyword>
<dbReference type="OrthoDB" id="5566524at2"/>
<proteinExistence type="predicted"/>
<dbReference type="RefSeq" id="WP_139756577.1">
    <property type="nucleotide sequence ID" value="NZ_CP039852.1"/>
</dbReference>
<reference evidence="3 4" key="1">
    <citation type="submission" date="2019-04" db="EMBL/GenBank/DDBJ databases">
        <title>Salinimonas iocasae sp. nov., a halophilic bacterium isolated from the outer tube casing of tubeworms in Okinawa Trough.</title>
        <authorList>
            <person name="Zhang H."/>
            <person name="Wang H."/>
            <person name="Li C."/>
        </authorList>
    </citation>
    <scope>NUCLEOTIDE SEQUENCE [LARGE SCALE GENOMIC DNA]</scope>
    <source>
        <strain evidence="3 4">KX18D6</strain>
    </source>
</reference>
<feature type="region of interest" description="Disordered" evidence="1">
    <location>
        <begin position="117"/>
        <end position="141"/>
    </location>
</feature>
<feature type="signal peptide" evidence="2">
    <location>
        <begin position="1"/>
        <end position="22"/>
    </location>
</feature>
<organism evidence="3 4">
    <name type="scientific">Salinimonas iocasae</name>
    <dbReference type="NCBI Taxonomy" id="2572577"/>
    <lineage>
        <taxon>Bacteria</taxon>
        <taxon>Pseudomonadati</taxon>
        <taxon>Pseudomonadota</taxon>
        <taxon>Gammaproteobacteria</taxon>
        <taxon>Alteromonadales</taxon>
        <taxon>Alteromonadaceae</taxon>
        <taxon>Alteromonas/Salinimonas group</taxon>
        <taxon>Salinimonas</taxon>
    </lineage>
</organism>
<dbReference type="Proteomes" id="UP000304912">
    <property type="component" value="Chromosome"/>
</dbReference>
<protein>
    <recommendedName>
        <fullName evidence="5">Peptidoglycan-binding protein CsiV</fullName>
    </recommendedName>
</protein>
<dbReference type="EMBL" id="CP039852">
    <property type="protein sequence ID" value="QCZ93834.1"/>
    <property type="molecule type" value="Genomic_DNA"/>
</dbReference>